<comment type="caution">
    <text evidence="5">The sequence shown here is derived from an EMBL/GenBank/DDBJ whole genome shotgun (WGS) entry which is preliminary data.</text>
</comment>
<dbReference type="PANTHER" id="PTHR43046:SF12">
    <property type="entry name" value="GDP-MANNOSE MANNOSYL HYDROLASE"/>
    <property type="match status" value="1"/>
</dbReference>
<dbReference type="PROSITE" id="PS51462">
    <property type="entry name" value="NUDIX"/>
    <property type="match status" value="1"/>
</dbReference>
<dbReference type="CDD" id="cd04685">
    <property type="entry name" value="NUDIX_Hydrolase"/>
    <property type="match status" value="1"/>
</dbReference>
<dbReference type="GO" id="GO:0016787">
    <property type="term" value="F:hydrolase activity"/>
    <property type="evidence" value="ECO:0007669"/>
    <property type="project" value="UniProtKB-KW"/>
</dbReference>
<dbReference type="Gene3D" id="1.20.1440.20">
    <property type="entry name" value="LemA-like domain"/>
    <property type="match status" value="1"/>
</dbReference>
<dbReference type="Pfam" id="PF00293">
    <property type="entry name" value="NUDIX"/>
    <property type="match status" value="1"/>
</dbReference>
<sequence length="336" mass="37245">MLTIIAAVLVCALLLGAWLIGTANRLMRLHVRTDAAWAAAEAALGRRAVVARAVAAAGLLPETEADALRAAAERAESVPREEREQAENELTRLLGLVQRSALPAELVEELGDAEQRVVIARRVHNDAVRDTLTQRRRRVVRWCRLAGTAAQPSYLEIAEPELTGQLARYRRSARVLLVDAGARVLLFNGHDPARKDAGIWFTVGGEVEAGEELRGAACRELREETGLELSGDRLVGPVWRRRAQFPWDGELMASDEWFFLAHLRDTTGETVPAEALSARIDTSGFTAMERDSIDGHRWWTLPQLRDTDETVYPEQLAVFLPPLLDNGWDGRLRAIS</sequence>
<evidence type="ECO:0000259" key="4">
    <source>
        <dbReference type="PROSITE" id="PS51462"/>
    </source>
</evidence>
<reference evidence="5 6" key="1">
    <citation type="submission" date="2019-03" db="EMBL/GenBank/DDBJ databases">
        <title>Genomic Encyclopedia of Type Strains, Phase IV (KMG-IV): sequencing the most valuable type-strain genomes for metagenomic binning, comparative biology and taxonomic classification.</title>
        <authorList>
            <person name="Goeker M."/>
        </authorList>
    </citation>
    <scope>NUCLEOTIDE SEQUENCE [LARGE SCALE GENOMIC DNA]</scope>
    <source>
        <strain evidence="5 6">DSM 45765</strain>
    </source>
</reference>
<keyword evidence="6" id="KW-1185">Reference proteome</keyword>
<keyword evidence="3" id="KW-0460">Magnesium</keyword>
<dbReference type="Proteomes" id="UP000294911">
    <property type="component" value="Unassembled WGS sequence"/>
</dbReference>
<dbReference type="AlphaFoldDB" id="A0A4V2SR49"/>
<dbReference type="InterPro" id="IPR020084">
    <property type="entry name" value="NUDIX_hydrolase_CS"/>
</dbReference>
<accession>A0A4V2SR49</accession>
<dbReference type="InterPro" id="IPR015797">
    <property type="entry name" value="NUDIX_hydrolase-like_dom_sf"/>
</dbReference>
<name>A0A4V2SR49_9PSEU</name>
<evidence type="ECO:0000256" key="1">
    <source>
        <dbReference type="ARBA" id="ARBA00001946"/>
    </source>
</evidence>
<feature type="domain" description="Nudix hydrolase" evidence="4">
    <location>
        <begin position="168"/>
        <end position="322"/>
    </location>
</feature>
<comment type="cofactor">
    <cofactor evidence="1">
        <name>Mg(2+)</name>
        <dbReference type="ChEBI" id="CHEBI:18420"/>
    </cofactor>
</comment>
<dbReference type="InterPro" id="IPR000086">
    <property type="entry name" value="NUDIX_hydrolase_dom"/>
</dbReference>
<dbReference type="PANTHER" id="PTHR43046">
    <property type="entry name" value="GDP-MANNOSE MANNOSYL HYDROLASE"/>
    <property type="match status" value="1"/>
</dbReference>
<dbReference type="PROSITE" id="PS00893">
    <property type="entry name" value="NUDIX_BOX"/>
    <property type="match status" value="1"/>
</dbReference>
<gene>
    <name evidence="5" type="ORF">EV191_12541</name>
</gene>
<organism evidence="5 6">
    <name type="scientific">Tamaricihabitans halophyticus</name>
    <dbReference type="NCBI Taxonomy" id="1262583"/>
    <lineage>
        <taxon>Bacteria</taxon>
        <taxon>Bacillati</taxon>
        <taxon>Actinomycetota</taxon>
        <taxon>Actinomycetes</taxon>
        <taxon>Pseudonocardiales</taxon>
        <taxon>Pseudonocardiaceae</taxon>
        <taxon>Tamaricihabitans</taxon>
    </lineage>
</organism>
<evidence type="ECO:0000256" key="2">
    <source>
        <dbReference type="ARBA" id="ARBA00022801"/>
    </source>
</evidence>
<evidence type="ECO:0000313" key="5">
    <source>
        <dbReference type="EMBL" id="TCP41656.1"/>
    </source>
</evidence>
<keyword evidence="2" id="KW-0378">Hydrolase</keyword>
<dbReference type="SUPFAM" id="SSF55811">
    <property type="entry name" value="Nudix"/>
    <property type="match status" value="1"/>
</dbReference>
<dbReference type="Gene3D" id="3.90.79.10">
    <property type="entry name" value="Nucleoside Triphosphate Pyrophosphohydrolase"/>
    <property type="match status" value="1"/>
</dbReference>
<protein>
    <recommendedName>
        <fullName evidence="4">Nudix hydrolase domain-containing protein</fullName>
    </recommendedName>
</protein>
<evidence type="ECO:0000313" key="6">
    <source>
        <dbReference type="Proteomes" id="UP000294911"/>
    </source>
</evidence>
<evidence type="ECO:0000256" key="3">
    <source>
        <dbReference type="ARBA" id="ARBA00022842"/>
    </source>
</evidence>
<proteinExistence type="predicted"/>
<dbReference type="InterPro" id="IPR023353">
    <property type="entry name" value="LemA-like_dom_sf"/>
</dbReference>
<dbReference type="EMBL" id="SLXQ01000025">
    <property type="protein sequence ID" value="TCP41656.1"/>
    <property type="molecule type" value="Genomic_DNA"/>
</dbReference>